<reference evidence="1 2" key="1">
    <citation type="submission" date="2018-02" db="EMBL/GenBank/DDBJ databases">
        <title>Genomic Encyclopedia of Archaeal and Bacterial Type Strains, Phase II (KMG-II): from individual species to whole genera.</title>
        <authorList>
            <person name="Goeker M."/>
        </authorList>
    </citation>
    <scope>NUCLEOTIDE SEQUENCE [LARGE SCALE GENOMIC DNA]</scope>
    <source>
        <strain evidence="1 2">DSM 3808</strain>
    </source>
</reference>
<proteinExistence type="predicted"/>
<protein>
    <submittedName>
        <fullName evidence="1">Uncharacterized protein</fullName>
    </submittedName>
</protein>
<comment type="caution">
    <text evidence="1">The sequence shown here is derived from an EMBL/GenBank/DDBJ whole genome shotgun (WGS) entry which is preliminary data.</text>
</comment>
<accession>A0A2S6HR24</accession>
<dbReference type="EMBL" id="PTJA01000007">
    <property type="protein sequence ID" value="PPK80086.1"/>
    <property type="molecule type" value="Genomic_DNA"/>
</dbReference>
<dbReference type="AlphaFoldDB" id="A0A2S6HR24"/>
<name>A0A2S6HR24_9FIRM</name>
<evidence type="ECO:0000313" key="1">
    <source>
        <dbReference type="EMBL" id="PPK80086.1"/>
    </source>
</evidence>
<organism evidence="1 2">
    <name type="scientific">Lacrimispora xylanisolvens</name>
    <dbReference type="NCBI Taxonomy" id="384636"/>
    <lineage>
        <taxon>Bacteria</taxon>
        <taxon>Bacillati</taxon>
        <taxon>Bacillota</taxon>
        <taxon>Clostridia</taxon>
        <taxon>Lachnospirales</taxon>
        <taxon>Lachnospiraceae</taxon>
        <taxon>Lacrimispora</taxon>
    </lineage>
</organism>
<evidence type="ECO:0000313" key="2">
    <source>
        <dbReference type="Proteomes" id="UP000237749"/>
    </source>
</evidence>
<gene>
    <name evidence="1" type="ORF">BXY41_10714</name>
</gene>
<dbReference type="Proteomes" id="UP000237749">
    <property type="component" value="Unassembled WGS sequence"/>
</dbReference>
<keyword evidence="2" id="KW-1185">Reference proteome</keyword>
<sequence length="55" mass="6153">MPAGRVSIVKYAGNCKTTTLEPVYARENLVDKTLSVFTDDGRQLVFVCAIDRFRS</sequence>